<keyword evidence="2" id="KW-1185">Reference proteome</keyword>
<sequence>MSLAIAQGTGLFVPQKHGLKPRSAATPDRRGFACFYRVSEDALFLERLQLALPYKEQLLVQAGRGPLLLGLSARVEPEGRLRVLYSDMHAPVQFSGGMLLGDGYIHALALHGRELQLRRNTIHPAFEWREVHELIFEMGRLVEAQDCSEAVVRIREHLASEQFEPGSPEWQAAHATLVAQAFRVDYGLPALSSPSSWIR</sequence>
<evidence type="ECO:0000313" key="1">
    <source>
        <dbReference type="EMBL" id="NBC44820.1"/>
    </source>
</evidence>
<organism evidence="1 2">
    <name type="scientific">Corallococcus exiguus</name>
    <dbReference type="NCBI Taxonomy" id="83462"/>
    <lineage>
        <taxon>Bacteria</taxon>
        <taxon>Pseudomonadati</taxon>
        <taxon>Myxococcota</taxon>
        <taxon>Myxococcia</taxon>
        <taxon>Myxococcales</taxon>
        <taxon>Cystobacterineae</taxon>
        <taxon>Myxococcaceae</taxon>
        <taxon>Corallococcus</taxon>
    </lineage>
</organism>
<gene>
    <name evidence="1" type="ORF">GTZ93_33985</name>
</gene>
<accession>A0A7X5BUX2</accession>
<dbReference type="EMBL" id="JAAAPK010000011">
    <property type="protein sequence ID" value="NBC44820.1"/>
    <property type="molecule type" value="Genomic_DNA"/>
</dbReference>
<evidence type="ECO:0000313" key="2">
    <source>
        <dbReference type="Proteomes" id="UP000537825"/>
    </source>
</evidence>
<dbReference type="RefSeq" id="WP_139915909.1">
    <property type="nucleotide sequence ID" value="NZ_CBCSLE010000011.1"/>
</dbReference>
<proteinExistence type="predicted"/>
<name>A0A7X5BUX2_9BACT</name>
<reference evidence="1 2" key="1">
    <citation type="submission" date="2020-01" db="EMBL/GenBank/DDBJ databases">
        <title>The draft genome sequence of Corallococcus exiguus DSM 14696.</title>
        <authorList>
            <person name="Zhang X."/>
            <person name="Zhu H."/>
        </authorList>
    </citation>
    <scope>NUCLEOTIDE SEQUENCE [LARGE SCALE GENOMIC DNA]</scope>
    <source>
        <strain evidence="1 2">DSM 14696</strain>
    </source>
</reference>
<protein>
    <submittedName>
        <fullName evidence="1">Uncharacterized protein</fullName>
    </submittedName>
</protein>
<comment type="caution">
    <text evidence="1">The sequence shown here is derived from an EMBL/GenBank/DDBJ whole genome shotgun (WGS) entry which is preliminary data.</text>
</comment>
<dbReference type="AlphaFoldDB" id="A0A7X5BUX2"/>
<dbReference type="Proteomes" id="UP000537825">
    <property type="component" value="Unassembled WGS sequence"/>
</dbReference>